<reference evidence="6" key="1">
    <citation type="journal article" date="2010" name="Science">
        <title>Plasticity of animal genome architecture unmasked by rapid evolution of a pelagic tunicate.</title>
        <authorList>
            <person name="Denoeud F."/>
            <person name="Henriet S."/>
            <person name="Mungpakdee S."/>
            <person name="Aury J.M."/>
            <person name="Da Silva C."/>
            <person name="Brinkmann H."/>
            <person name="Mikhaleva J."/>
            <person name="Olsen L.C."/>
            <person name="Jubin C."/>
            <person name="Canestro C."/>
            <person name="Bouquet J.M."/>
            <person name="Danks G."/>
            <person name="Poulain J."/>
            <person name="Campsteijn C."/>
            <person name="Adamski M."/>
            <person name="Cross I."/>
            <person name="Yadetie F."/>
            <person name="Muffato M."/>
            <person name="Louis A."/>
            <person name="Butcher S."/>
            <person name="Tsagkogeorga G."/>
            <person name="Konrad A."/>
            <person name="Singh S."/>
            <person name="Jensen M.F."/>
            <person name="Cong E.H."/>
            <person name="Eikeseth-Otteraa H."/>
            <person name="Noel B."/>
            <person name="Anthouard V."/>
            <person name="Porcel B.M."/>
            <person name="Kachouri-Lafond R."/>
            <person name="Nishino A."/>
            <person name="Ugolini M."/>
            <person name="Chourrout P."/>
            <person name="Nishida H."/>
            <person name="Aasland R."/>
            <person name="Huzurbazar S."/>
            <person name="Westhof E."/>
            <person name="Delsuc F."/>
            <person name="Lehrach H."/>
            <person name="Reinhardt R."/>
            <person name="Weissenbach J."/>
            <person name="Roy S.W."/>
            <person name="Artiguenave F."/>
            <person name="Postlethwait J.H."/>
            <person name="Manak J.R."/>
            <person name="Thompson E.M."/>
            <person name="Jaillon O."/>
            <person name="Du Pasquier L."/>
            <person name="Boudinot P."/>
            <person name="Liberles D.A."/>
            <person name="Volff J.N."/>
            <person name="Philippe H."/>
            <person name="Lenhard B."/>
            <person name="Roest Crollius H."/>
            <person name="Wincker P."/>
            <person name="Chourrout D."/>
        </authorList>
    </citation>
    <scope>NUCLEOTIDE SEQUENCE [LARGE SCALE GENOMIC DNA]</scope>
</reference>
<dbReference type="InParanoid" id="E4X6P0"/>
<gene>
    <name evidence="6" type="ORF">GSOID_T00003111001</name>
</gene>
<keyword evidence="7" id="KW-1185">Reference proteome</keyword>
<dbReference type="Gene3D" id="2.60.120.290">
    <property type="entry name" value="Spermadhesin, CUB domain"/>
    <property type="match status" value="1"/>
</dbReference>
<organism evidence="6">
    <name type="scientific">Oikopleura dioica</name>
    <name type="common">Tunicate</name>
    <dbReference type="NCBI Taxonomy" id="34765"/>
    <lineage>
        <taxon>Eukaryota</taxon>
        <taxon>Metazoa</taxon>
        <taxon>Chordata</taxon>
        <taxon>Tunicata</taxon>
        <taxon>Appendicularia</taxon>
        <taxon>Copelata</taxon>
        <taxon>Oikopleuridae</taxon>
        <taxon>Oikopleura</taxon>
    </lineage>
</organism>
<dbReference type="OrthoDB" id="10390673at2759"/>
<sequence length="273" mass="29271">MTMKMELLKIFLLAQLANVSAQQKKECRSQAGGAGPEIKYVTSEGYPLKSKAVEECVWNLQVNYGQYIKIVPSTISVPCAGGGGVVFKELLKDGKKERAVSSKMYCGANTKIPAITSTGVRLEIYFKAPPGTKLKIGYKMTETSGGTTVAQAGGARAVVGGSIKYNPHSKHPGHSRPSTSVLSHSREIPLLGSKTPPPKVDERNPLVFLLAGVVVCGLVGALMYKFMYKDKQLAEEKCPGEKPLEKKAETKEVSNSAARTCSQETTATNISSD</sequence>
<feature type="domain" description="CUB" evidence="5">
    <location>
        <begin position="39"/>
        <end position="129"/>
    </location>
</feature>
<keyword evidence="3" id="KW-0812">Transmembrane</keyword>
<feature type="compositionally biased region" description="Polar residues" evidence="2">
    <location>
        <begin position="253"/>
        <end position="273"/>
    </location>
</feature>
<feature type="chain" id="PRO_5003190957" description="CUB domain-containing protein" evidence="4">
    <location>
        <begin position="22"/>
        <end position="273"/>
    </location>
</feature>
<dbReference type="SUPFAM" id="SSF49854">
    <property type="entry name" value="Spermadhesin, CUB domain"/>
    <property type="match status" value="1"/>
</dbReference>
<dbReference type="Pfam" id="PF00431">
    <property type="entry name" value="CUB"/>
    <property type="match status" value="1"/>
</dbReference>
<evidence type="ECO:0000256" key="3">
    <source>
        <dbReference type="SAM" id="Phobius"/>
    </source>
</evidence>
<keyword evidence="3" id="KW-0472">Membrane</keyword>
<evidence type="ECO:0000256" key="2">
    <source>
        <dbReference type="SAM" id="MobiDB-lite"/>
    </source>
</evidence>
<dbReference type="AlphaFoldDB" id="E4X6P0"/>
<feature type="region of interest" description="Disordered" evidence="2">
    <location>
        <begin position="163"/>
        <end position="197"/>
    </location>
</feature>
<accession>E4X6P0</accession>
<evidence type="ECO:0000256" key="1">
    <source>
        <dbReference type="ARBA" id="ARBA00023157"/>
    </source>
</evidence>
<feature type="signal peptide" evidence="4">
    <location>
        <begin position="1"/>
        <end position="21"/>
    </location>
</feature>
<evidence type="ECO:0000313" key="7">
    <source>
        <dbReference type="Proteomes" id="UP000001307"/>
    </source>
</evidence>
<evidence type="ECO:0000259" key="5">
    <source>
        <dbReference type="Pfam" id="PF00431"/>
    </source>
</evidence>
<keyword evidence="1" id="KW-1015">Disulfide bond</keyword>
<keyword evidence="4" id="KW-0732">Signal</keyword>
<evidence type="ECO:0000256" key="4">
    <source>
        <dbReference type="SAM" id="SignalP"/>
    </source>
</evidence>
<keyword evidence="3" id="KW-1133">Transmembrane helix</keyword>
<protein>
    <recommendedName>
        <fullName evidence="5">CUB domain-containing protein</fullName>
    </recommendedName>
</protein>
<feature type="transmembrane region" description="Helical" evidence="3">
    <location>
        <begin position="206"/>
        <end position="224"/>
    </location>
</feature>
<proteinExistence type="predicted"/>
<feature type="compositionally biased region" description="Basic and acidic residues" evidence="2">
    <location>
        <begin position="237"/>
        <end position="252"/>
    </location>
</feature>
<evidence type="ECO:0000313" key="6">
    <source>
        <dbReference type="EMBL" id="CBY07760.1"/>
    </source>
</evidence>
<feature type="region of interest" description="Disordered" evidence="2">
    <location>
        <begin position="237"/>
        <end position="273"/>
    </location>
</feature>
<name>E4X6P0_OIKDI</name>
<dbReference type="InterPro" id="IPR035914">
    <property type="entry name" value="Sperma_CUB_dom_sf"/>
</dbReference>
<dbReference type="Proteomes" id="UP000001307">
    <property type="component" value="Unassembled WGS sequence"/>
</dbReference>
<dbReference type="InterPro" id="IPR000859">
    <property type="entry name" value="CUB_dom"/>
</dbReference>
<dbReference type="EMBL" id="FN653027">
    <property type="protein sequence ID" value="CBY07760.1"/>
    <property type="molecule type" value="Genomic_DNA"/>
</dbReference>